<protein>
    <submittedName>
        <fullName evidence="2">Uncharacterized protein</fullName>
    </submittedName>
</protein>
<sequence>MHDDTTRPDVPDLADGEVAELGAPDSAAPVLLQDRWWWSPTLSLVLGAVITAMQVSALRNGGVWLNWLVAAIGTAVAVSGLVRLLRAYAKVRSTTS</sequence>
<evidence type="ECO:0000313" key="2">
    <source>
        <dbReference type="EMBL" id="OIQ93166.1"/>
    </source>
</evidence>
<name>A0A1J5RAR7_9ZZZZ</name>
<feature type="transmembrane region" description="Helical" evidence="1">
    <location>
        <begin position="64"/>
        <end position="85"/>
    </location>
</feature>
<feature type="transmembrane region" description="Helical" evidence="1">
    <location>
        <begin position="36"/>
        <end position="58"/>
    </location>
</feature>
<evidence type="ECO:0000256" key="1">
    <source>
        <dbReference type="SAM" id="Phobius"/>
    </source>
</evidence>
<reference evidence="2" key="1">
    <citation type="submission" date="2016-10" db="EMBL/GenBank/DDBJ databases">
        <title>Sequence of Gallionella enrichment culture.</title>
        <authorList>
            <person name="Poehlein A."/>
            <person name="Muehling M."/>
            <person name="Daniel R."/>
        </authorList>
    </citation>
    <scope>NUCLEOTIDE SEQUENCE</scope>
</reference>
<organism evidence="2">
    <name type="scientific">mine drainage metagenome</name>
    <dbReference type="NCBI Taxonomy" id="410659"/>
    <lineage>
        <taxon>unclassified sequences</taxon>
        <taxon>metagenomes</taxon>
        <taxon>ecological metagenomes</taxon>
    </lineage>
</organism>
<keyword evidence="1" id="KW-1133">Transmembrane helix</keyword>
<comment type="caution">
    <text evidence="2">The sequence shown here is derived from an EMBL/GenBank/DDBJ whole genome shotgun (WGS) entry which is preliminary data.</text>
</comment>
<dbReference type="AlphaFoldDB" id="A0A1J5RAR7"/>
<keyword evidence="1" id="KW-0472">Membrane</keyword>
<proteinExistence type="predicted"/>
<gene>
    <name evidence="2" type="ORF">GALL_248720</name>
</gene>
<accession>A0A1J5RAR7</accession>
<dbReference type="EMBL" id="MLJW01000213">
    <property type="protein sequence ID" value="OIQ93166.1"/>
    <property type="molecule type" value="Genomic_DNA"/>
</dbReference>
<keyword evidence="1" id="KW-0812">Transmembrane</keyword>